<sequence>MNINCQLAGYHQDEPLELLCLNTECISKNKVLNCLACVEQNHSGHQVIHYKKFITLLQKQGAQLLNEIDFKLQDSANMQNDMLTKIREIIKQLTELQDIVNDAINKQKEMLERKLQYYEQFACILPNYEIFNQAIKLNDQNLLQKLMTQFLSKVEYNQKRQELIARNDCIIDQSEETEGENILFRKLKEFINSFKQDIDNNNNCISQNSQLSTSFKQKKYSQTNDEFKRSHQRISSYKRMVSIEKSPGSPDDRISITQSLSQFYYKPNRTKKRVGEQIQLIETQNTYSTTYQFHPECFGQGLQITPKQVKLITDNDKRIAIIKPSIYGSGLTREQQITIIIKVCRSSNQRYPMAVGICDQSKLQEDNFIFSGSAEHVSGSHNKDHGCYLLNSNGYIRSMTGQDMSKSSPNLRFYSNSTLELSFKPFHKQLIIKRDQQVQTIIPLEFHKDQKLFFCVRLADLHDCIEIV</sequence>
<evidence type="ECO:0000313" key="2">
    <source>
        <dbReference type="EMBL" id="CAD8103215.1"/>
    </source>
</evidence>
<dbReference type="OrthoDB" id="286354at2759"/>
<dbReference type="AlphaFoldDB" id="A0A8S1PJ81"/>
<evidence type="ECO:0000256" key="1">
    <source>
        <dbReference type="SAM" id="Coils"/>
    </source>
</evidence>
<accession>A0A8S1PJ81</accession>
<dbReference type="Proteomes" id="UP000692954">
    <property type="component" value="Unassembled WGS sequence"/>
</dbReference>
<name>A0A8S1PJ81_9CILI</name>
<feature type="coiled-coil region" evidence="1">
    <location>
        <begin position="86"/>
        <end position="113"/>
    </location>
</feature>
<keyword evidence="3" id="KW-1185">Reference proteome</keyword>
<gene>
    <name evidence="2" type="ORF">PSON_ATCC_30995.1.T0790186</name>
</gene>
<dbReference type="EMBL" id="CAJJDN010000079">
    <property type="protein sequence ID" value="CAD8103215.1"/>
    <property type="molecule type" value="Genomic_DNA"/>
</dbReference>
<keyword evidence="1" id="KW-0175">Coiled coil</keyword>
<comment type="caution">
    <text evidence="2">The sequence shown here is derived from an EMBL/GenBank/DDBJ whole genome shotgun (WGS) entry which is preliminary data.</text>
</comment>
<reference evidence="2" key="1">
    <citation type="submission" date="2021-01" db="EMBL/GenBank/DDBJ databases">
        <authorList>
            <consortium name="Genoscope - CEA"/>
            <person name="William W."/>
        </authorList>
    </citation>
    <scope>NUCLEOTIDE SEQUENCE</scope>
</reference>
<protein>
    <submittedName>
        <fullName evidence="2">Uncharacterized protein</fullName>
    </submittedName>
</protein>
<evidence type="ECO:0000313" key="3">
    <source>
        <dbReference type="Proteomes" id="UP000692954"/>
    </source>
</evidence>
<organism evidence="2 3">
    <name type="scientific">Paramecium sonneborni</name>
    <dbReference type="NCBI Taxonomy" id="65129"/>
    <lineage>
        <taxon>Eukaryota</taxon>
        <taxon>Sar</taxon>
        <taxon>Alveolata</taxon>
        <taxon>Ciliophora</taxon>
        <taxon>Intramacronucleata</taxon>
        <taxon>Oligohymenophorea</taxon>
        <taxon>Peniculida</taxon>
        <taxon>Parameciidae</taxon>
        <taxon>Paramecium</taxon>
    </lineage>
</organism>
<proteinExistence type="predicted"/>